<keyword evidence="5 7" id="KW-0687">Ribonucleoprotein</keyword>
<dbReference type="AlphaFoldDB" id="A0A1G1Z6P1"/>
<evidence type="ECO:0000256" key="2">
    <source>
        <dbReference type="ARBA" id="ARBA00022730"/>
    </source>
</evidence>
<dbReference type="InterPro" id="IPR010979">
    <property type="entry name" value="Ribosomal_uS13-like_H2TH"/>
</dbReference>
<sequence length="128" mass="14853">MMRLLGVNIPDTKRVEISLTYLYGIGPALSRRMLHDLKISPDKRAKDITSQEANQLKEYIEKHYKIEGELRQIVRQNVQRLKDIGSYRGSRHVRRLPVRGQRTKTNSRTVRGNTRKTAGSGKRKVELK</sequence>
<accession>A0A1G1Z6P1</accession>
<dbReference type="Gene3D" id="1.10.8.50">
    <property type="match status" value="1"/>
</dbReference>
<keyword evidence="3 7" id="KW-0694">RNA-binding</keyword>
<evidence type="ECO:0000256" key="9">
    <source>
        <dbReference type="SAM" id="MobiDB-lite"/>
    </source>
</evidence>
<name>A0A1G1Z6P1_9BACT</name>
<dbReference type="GO" id="GO:0003735">
    <property type="term" value="F:structural constituent of ribosome"/>
    <property type="evidence" value="ECO:0007669"/>
    <property type="project" value="InterPro"/>
</dbReference>
<comment type="subunit">
    <text evidence="7">Part of the 30S ribosomal subunit. Forms a loose heterodimer with protein S19. Forms two bridges to the 50S subunit in the 70S ribosome.</text>
</comment>
<dbReference type="InterPro" id="IPR027437">
    <property type="entry name" value="Rbsml_uS13_C"/>
</dbReference>
<dbReference type="Gene3D" id="4.10.910.10">
    <property type="entry name" value="30s ribosomal protein s13, domain 2"/>
    <property type="match status" value="1"/>
</dbReference>
<dbReference type="PANTHER" id="PTHR10871">
    <property type="entry name" value="30S RIBOSOMAL PROTEIN S13/40S RIBOSOMAL PROTEIN S18"/>
    <property type="match status" value="1"/>
</dbReference>
<gene>
    <name evidence="7" type="primary">rpsM</name>
    <name evidence="10" type="ORF">A3I31_00120</name>
</gene>
<protein>
    <recommendedName>
        <fullName evidence="6 7">Small ribosomal subunit protein uS13</fullName>
    </recommendedName>
</protein>
<dbReference type="InterPro" id="IPR019980">
    <property type="entry name" value="Ribosomal_uS13_bac-type"/>
</dbReference>
<dbReference type="PROSITE" id="PS50159">
    <property type="entry name" value="RIBOSOMAL_S13_2"/>
    <property type="match status" value="1"/>
</dbReference>
<keyword evidence="2 7" id="KW-0699">rRNA-binding</keyword>
<feature type="region of interest" description="Disordered" evidence="9">
    <location>
        <begin position="98"/>
        <end position="128"/>
    </location>
</feature>
<dbReference type="NCBIfam" id="TIGR03631">
    <property type="entry name" value="uS13_bact"/>
    <property type="match status" value="1"/>
</dbReference>
<evidence type="ECO:0000256" key="1">
    <source>
        <dbReference type="ARBA" id="ARBA00008080"/>
    </source>
</evidence>
<dbReference type="GO" id="GO:0000049">
    <property type="term" value="F:tRNA binding"/>
    <property type="evidence" value="ECO:0007669"/>
    <property type="project" value="UniProtKB-UniRule"/>
</dbReference>
<dbReference type="InterPro" id="IPR001892">
    <property type="entry name" value="Ribosomal_uS13"/>
</dbReference>
<evidence type="ECO:0000256" key="8">
    <source>
        <dbReference type="RuleBase" id="RU003830"/>
    </source>
</evidence>
<dbReference type="GO" id="GO:0005829">
    <property type="term" value="C:cytosol"/>
    <property type="evidence" value="ECO:0007669"/>
    <property type="project" value="TreeGrafter"/>
</dbReference>
<comment type="function">
    <text evidence="7">Located at the top of the head of the 30S subunit, it contacts several helices of the 16S rRNA. In the 70S ribosome it contacts the 23S rRNA (bridge B1a) and protein L5 of the 50S subunit (bridge B1b), connecting the 2 subunits; these bridges are implicated in subunit movement. Contacts the tRNAs in the A and P-sites.</text>
</comment>
<dbReference type="PIRSF" id="PIRSF002134">
    <property type="entry name" value="Ribosomal_S13"/>
    <property type="match status" value="1"/>
</dbReference>
<evidence type="ECO:0000256" key="7">
    <source>
        <dbReference type="HAMAP-Rule" id="MF_01315"/>
    </source>
</evidence>
<comment type="similarity">
    <text evidence="1 7 8">Belongs to the universal ribosomal protein uS13 family.</text>
</comment>
<evidence type="ECO:0000256" key="5">
    <source>
        <dbReference type="ARBA" id="ARBA00023274"/>
    </source>
</evidence>
<dbReference type="HAMAP" id="MF_01315">
    <property type="entry name" value="Ribosomal_uS13"/>
    <property type="match status" value="1"/>
</dbReference>
<organism evidence="10 11">
    <name type="scientific">Candidatus Colwellbacteria bacterium RIFCSPLOWO2_02_FULL_44_20b</name>
    <dbReference type="NCBI Taxonomy" id="1797691"/>
    <lineage>
        <taxon>Bacteria</taxon>
        <taxon>Candidatus Colwelliibacteriota</taxon>
    </lineage>
</organism>
<evidence type="ECO:0000256" key="4">
    <source>
        <dbReference type="ARBA" id="ARBA00022980"/>
    </source>
</evidence>
<keyword evidence="4 7" id="KW-0689">Ribosomal protein</keyword>
<dbReference type="GO" id="GO:0015935">
    <property type="term" value="C:small ribosomal subunit"/>
    <property type="evidence" value="ECO:0007669"/>
    <property type="project" value="TreeGrafter"/>
</dbReference>
<dbReference type="SUPFAM" id="SSF46946">
    <property type="entry name" value="S13-like H2TH domain"/>
    <property type="match status" value="1"/>
</dbReference>
<evidence type="ECO:0000313" key="10">
    <source>
        <dbReference type="EMBL" id="OGY60109.1"/>
    </source>
</evidence>
<comment type="caution">
    <text evidence="10">The sequence shown here is derived from an EMBL/GenBank/DDBJ whole genome shotgun (WGS) entry which is preliminary data.</text>
</comment>
<dbReference type="Proteomes" id="UP000178808">
    <property type="component" value="Unassembled WGS sequence"/>
</dbReference>
<keyword evidence="7" id="KW-0820">tRNA-binding</keyword>
<evidence type="ECO:0000256" key="6">
    <source>
        <dbReference type="ARBA" id="ARBA00035166"/>
    </source>
</evidence>
<reference evidence="10 11" key="1">
    <citation type="journal article" date="2016" name="Nat. Commun.">
        <title>Thousands of microbial genomes shed light on interconnected biogeochemical processes in an aquifer system.</title>
        <authorList>
            <person name="Anantharaman K."/>
            <person name="Brown C.T."/>
            <person name="Hug L.A."/>
            <person name="Sharon I."/>
            <person name="Castelle C.J."/>
            <person name="Probst A.J."/>
            <person name="Thomas B.C."/>
            <person name="Singh A."/>
            <person name="Wilkins M.J."/>
            <person name="Karaoz U."/>
            <person name="Brodie E.L."/>
            <person name="Williams K.H."/>
            <person name="Hubbard S.S."/>
            <person name="Banfield J.F."/>
        </authorList>
    </citation>
    <scope>NUCLEOTIDE SEQUENCE [LARGE SCALE GENOMIC DNA]</scope>
</reference>
<proteinExistence type="inferred from homology"/>
<dbReference type="PANTHER" id="PTHR10871:SF1">
    <property type="entry name" value="SMALL RIBOSOMAL SUBUNIT PROTEIN US13M"/>
    <property type="match status" value="1"/>
</dbReference>
<dbReference type="FunFam" id="1.10.8.50:FF:000001">
    <property type="entry name" value="30S ribosomal protein S13"/>
    <property type="match status" value="1"/>
</dbReference>
<dbReference type="EMBL" id="MHIZ01000023">
    <property type="protein sequence ID" value="OGY60109.1"/>
    <property type="molecule type" value="Genomic_DNA"/>
</dbReference>
<dbReference type="GO" id="GO:0006412">
    <property type="term" value="P:translation"/>
    <property type="evidence" value="ECO:0007669"/>
    <property type="project" value="UniProtKB-UniRule"/>
</dbReference>
<evidence type="ECO:0000313" key="11">
    <source>
        <dbReference type="Proteomes" id="UP000178808"/>
    </source>
</evidence>
<evidence type="ECO:0000256" key="3">
    <source>
        <dbReference type="ARBA" id="ARBA00022884"/>
    </source>
</evidence>
<feature type="compositionally biased region" description="Polar residues" evidence="9">
    <location>
        <begin position="103"/>
        <end position="117"/>
    </location>
</feature>
<dbReference type="Pfam" id="PF00416">
    <property type="entry name" value="Ribosomal_S13"/>
    <property type="match status" value="1"/>
</dbReference>
<dbReference type="GO" id="GO:0019843">
    <property type="term" value="F:rRNA binding"/>
    <property type="evidence" value="ECO:0007669"/>
    <property type="project" value="UniProtKB-UniRule"/>
</dbReference>